<dbReference type="AlphaFoldDB" id="L7LRI0"/>
<accession>L7LRI0</accession>
<feature type="signal peptide" evidence="1">
    <location>
        <begin position="1"/>
        <end position="21"/>
    </location>
</feature>
<reference evidence="2" key="2">
    <citation type="journal article" date="2015" name="J. Proteomics">
        <title>Sexual differences in the sialomes of the zebra tick, Rhipicephalus pulchellus.</title>
        <authorList>
            <person name="Tan A.W."/>
            <person name="Francischetti I.M."/>
            <person name="Slovak M."/>
            <person name="Kini R.M."/>
            <person name="Ribeiro J.M."/>
        </authorList>
    </citation>
    <scope>NUCLEOTIDE SEQUENCE</scope>
    <source>
        <tissue evidence="2">Salivary gland</tissue>
    </source>
</reference>
<evidence type="ECO:0000256" key="1">
    <source>
        <dbReference type="SAM" id="SignalP"/>
    </source>
</evidence>
<dbReference type="EMBL" id="GACK01010704">
    <property type="protein sequence ID" value="JAA54330.1"/>
    <property type="molecule type" value="mRNA"/>
</dbReference>
<keyword evidence="1" id="KW-0732">Signal</keyword>
<name>L7LRI0_RHIPC</name>
<evidence type="ECO:0000313" key="2">
    <source>
        <dbReference type="EMBL" id="JAA54330.1"/>
    </source>
</evidence>
<organism evidence="2">
    <name type="scientific">Rhipicephalus pulchellus</name>
    <name type="common">Yellow backed tick</name>
    <name type="synonym">Dermacentor pulchellus</name>
    <dbReference type="NCBI Taxonomy" id="72859"/>
    <lineage>
        <taxon>Eukaryota</taxon>
        <taxon>Metazoa</taxon>
        <taxon>Ecdysozoa</taxon>
        <taxon>Arthropoda</taxon>
        <taxon>Chelicerata</taxon>
        <taxon>Arachnida</taxon>
        <taxon>Acari</taxon>
        <taxon>Parasitiformes</taxon>
        <taxon>Ixodida</taxon>
        <taxon>Ixodoidea</taxon>
        <taxon>Ixodidae</taxon>
        <taxon>Rhipicephalinae</taxon>
        <taxon>Rhipicephalus</taxon>
        <taxon>Rhipicephalus</taxon>
    </lineage>
</organism>
<feature type="chain" id="PRO_5003980818" evidence="1">
    <location>
        <begin position="22"/>
        <end position="195"/>
    </location>
</feature>
<protein>
    <submittedName>
        <fullName evidence="2">Putative group i salivary lipocalin</fullName>
    </submittedName>
</protein>
<sequence>MITENILAALTLAAFIIWVKCDGNIAFPDFPEKAPDITKFYTTNATILIMRTTKRKITCKVDKVANATNTSVFFDRSYCIGQQWVNKTLEGTFTAVSVFVNGTFDAMIVHPPRIMGQRIEQLLYADPGYNCGVFKVFLQPTSGNIRLRAIYELRVRHSYDRPYDSKCLVIFRKYAENNYVDAYLPTCNSNDVICK</sequence>
<reference evidence="2" key="1">
    <citation type="submission" date="2012-11" db="EMBL/GenBank/DDBJ databases">
        <authorList>
            <person name="Lucero-Rivera Y.E."/>
            <person name="Tovar-Ramirez D."/>
        </authorList>
    </citation>
    <scope>NUCLEOTIDE SEQUENCE</scope>
    <source>
        <tissue evidence="2">Salivary gland</tissue>
    </source>
</reference>
<proteinExistence type="evidence at transcript level"/>